<name>A0A2U1NU57_ARTAN</name>
<comment type="caution">
    <text evidence="4">The sequence shown here is derived from an EMBL/GenBank/DDBJ whole genome shotgun (WGS) entry which is preliminary data.</text>
</comment>
<reference evidence="4 5" key="1">
    <citation type="journal article" date="2018" name="Mol. Plant">
        <title>The genome of Artemisia annua provides insight into the evolution of Asteraceae family and artemisinin biosynthesis.</title>
        <authorList>
            <person name="Shen Q."/>
            <person name="Zhang L."/>
            <person name="Liao Z."/>
            <person name="Wang S."/>
            <person name="Yan T."/>
            <person name="Shi P."/>
            <person name="Liu M."/>
            <person name="Fu X."/>
            <person name="Pan Q."/>
            <person name="Wang Y."/>
            <person name="Lv Z."/>
            <person name="Lu X."/>
            <person name="Zhang F."/>
            <person name="Jiang W."/>
            <person name="Ma Y."/>
            <person name="Chen M."/>
            <person name="Hao X."/>
            <person name="Li L."/>
            <person name="Tang Y."/>
            <person name="Lv G."/>
            <person name="Zhou Y."/>
            <person name="Sun X."/>
            <person name="Brodelius P.E."/>
            <person name="Rose J.K.C."/>
            <person name="Tang K."/>
        </authorList>
    </citation>
    <scope>NUCLEOTIDE SEQUENCE [LARGE SCALE GENOMIC DNA]</scope>
    <source>
        <strain evidence="5">cv. Huhao1</strain>
        <tissue evidence="4">Leaf</tissue>
    </source>
</reference>
<evidence type="ECO:0000313" key="4">
    <source>
        <dbReference type="EMBL" id="PWA77036.1"/>
    </source>
</evidence>
<accession>A0A2U1NU57</accession>
<dbReference type="GO" id="GO:0031624">
    <property type="term" value="F:ubiquitin conjugating enzyme binding"/>
    <property type="evidence" value="ECO:0007669"/>
    <property type="project" value="TreeGrafter"/>
</dbReference>
<dbReference type="Pfam" id="PF03556">
    <property type="entry name" value="Cullin_binding"/>
    <property type="match status" value="2"/>
</dbReference>
<dbReference type="STRING" id="35608.A0A2U1NU57"/>
<dbReference type="SUPFAM" id="SSF54236">
    <property type="entry name" value="Ubiquitin-like"/>
    <property type="match status" value="1"/>
</dbReference>
<feature type="domain" description="DCUN1" evidence="2">
    <location>
        <begin position="441"/>
        <end position="493"/>
    </location>
</feature>
<dbReference type="InterPro" id="IPR029071">
    <property type="entry name" value="Ubiquitin-like_domsf"/>
</dbReference>
<dbReference type="InterPro" id="IPR005176">
    <property type="entry name" value="PONY_dom"/>
</dbReference>
<gene>
    <name evidence="4" type="ORF">CTI12_AA079610</name>
</gene>
<dbReference type="InterPro" id="IPR014764">
    <property type="entry name" value="DCN-prot"/>
</dbReference>
<dbReference type="InterPro" id="IPR042460">
    <property type="entry name" value="DCN1-like_PONY"/>
</dbReference>
<evidence type="ECO:0000256" key="1">
    <source>
        <dbReference type="RuleBase" id="RU410713"/>
    </source>
</evidence>
<dbReference type="Gene3D" id="3.10.20.90">
    <property type="entry name" value="Phosphatidylinositol 3-kinase Catalytic Subunit, Chain A, domain 1"/>
    <property type="match status" value="1"/>
</dbReference>
<dbReference type="Proteomes" id="UP000245207">
    <property type="component" value="Unassembled WGS sequence"/>
</dbReference>
<sequence length="494" mass="57032">MSFRVRAVKQKDSHINLKVVSQMNELDPYFRVRRDEPLKQLMIRWSVRANVGDYRAIRFFFDGMRVNKDKTPNDMELEDVAAGRRLCRLHRKYVLPPLNYWYLIPSSSCSKFGASSDGKEVGFGGETRPRLKGQIDSSKSDKCLEPFYLFRGSLALFCESSCVLWNDHNQVLGFCIVPLNFGFLVPSANQICATELSPLSFRTADRRMSILEEVVVLMSRLNLQAYINEFSRFYDFVFFICRENGQRSITVSRAIMAWKLVLSGRFRLFNQWCIFVEARLHPCRCGKMNGLGELGLKQVVLMKVEAVNMKEVFQVAVVQKLVRAVMEMKVVPDIIVGFGGETRPRLKGQIDSSKSDKCLEPFYLFRGSLALFSESSCVLWNDHNQVLGFCIVPLNFGFLVPSANQICATELSPLSFRTADRRMSILEEVVVLMSRLNLQAYINEFSRFYDFVFFICRENGQRSITVSRAIMAWKLVLSGRFRFFNQWCIFVEER</sequence>
<keyword evidence="5" id="KW-1185">Reference proteome</keyword>
<proteinExistence type="predicted"/>
<dbReference type="PANTHER" id="PTHR12281:SF31">
    <property type="entry name" value="DCN1-LIKE PROTEIN 3"/>
    <property type="match status" value="1"/>
</dbReference>
<dbReference type="Pfam" id="PF11976">
    <property type="entry name" value="Rad60-SLD"/>
    <property type="match status" value="1"/>
</dbReference>
<feature type="domain" description="DCUN1" evidence="2">
    <location>
        <begin position="226"/>
        <end position="278"/>
    </location>
</feature>
<comment type="function">
    <text evidence="1">Neddylation of cullins play an essential role in the regulation of SCF-type complexes activity.</text>
</comment>
<protein>
    <recommendedName>
        <fullName evidence="1">Defective in cullin neddylation protein</fullName>
    </recommendedName>
</protein>
<dbReference type="PANTHER" id="PTHR12281">
    <property type="entry name" value="RP42 RELATED"/>
    <property type="match status" value="1"/>
</dbReference>
<dbReference type="GO" id="GO:0000151">
    <property type="term" value="C:ubiquitin ligase complex"/>
    <property type="evidence" value="ECO:0007669"/>
    <property type="project" value="TreeGrafter"/>
</dbReference>
<evidence type="ECO:0000259" key="2">
    <source>
        <dbReference type="Pfam" id="PF03556"/>
    </source>
</evidence>
<dbReference type="Gene3D" id="1.10.238.200">
    <property type="entry name" value="Cullin, PONY binding domain"/>
    <property type="match status" value="2"/>
</dbReference>
<dbReference type="EMBL" id="PKPP01002185">
    <property type="protein sequence ID" value="PWA77036.1"/>
    <property type="molecule type" value="Genomic_DNA"/>
</dbReference>
<dbReference type="GO" id="GO:0045116">
    <property type="term" value="P:protein neddylation"/>
    <property type="evidence" value="ECO:0007669"/>
    <property type="project" value="TreeGrafter"/>
</dbReference>
<dbReference type="AlphaFoldDB" id="A0A2U1NU57"/>
<organism evidence="4 5">
    <name type="scientific">Artemisia annua</name>
    <name type="common">Sweet wormwood</name>
    <dbReference type="NCBI Taxonomy" id="35608"/>
    <lineage>
        <taxon>Eukaryota</taxon>
        <taxon>Viridiplantae</taxon>
        <taxon>Streptophyta</taxon>
        <taxon>Embryophyta</taxon>
        <taxon>Tracheophyta</taxon>
        <taxon>Spermatophyta</taxon>
        <taxon>Magnoliopsida</taxon>
        <taxon>eudicotyledons</taxon>
        <taxon>Gunneridae</taxon>
        <taxon>Pentapetalae</taxon>
        <taxon>asterids</taxon>
        <taxon>campanulids</taxon>
        <taxon>Asterales</taxon>
        <taxon>Asteraceae</taxon>
        <taxon>Asteroideae</taxon>
        <taxon>Anthemideae</taxon>
        <taxon>Artemisiinae</taxon>
        <taxon>Artemisia</taxon>
    </lineage>
</organism>
<dbReference type="GO" id="GO:0032182">
    <property type="term" value="F:ubiquitin-like protein binding"/>
    <property type="evidence" value="ECO:0007669"/>
    <property type="project" value="TreeGrafter"/>
</dbReference>
<feature type="domain" description="Rad60/SUMO-like" evidence="3">
    <location>
        <begin position="15"/>
        <end position="79"/>
    </location>
</feature>
<dbReference type="GO" id="GO:0097602">
    <property type="term" value="F:cullin family protein binding"/>
    <property type="evidence" value="ECO:0007669"/>
    <property type="project" value="TreeGrafter"/>
</dbReference>
<evidence type="ECO:0000259" key="3">
    <source>
        <dbReference type="Pfam" id="PF11976"/>
    </source>
</evidence>
<dbReference type="InterPro" id="IPR022617">
    <property type="entry name" value="Rad60/SUMO-like_dom"/>
</dbReference>
<dbReference type="OrthoDB" id="286637at2759"/>
<evidence type="ECO:0000313" key="5">
    <source>
        <dbReference type="Proteomes" id="UP000245207"/>
    </source>
</evidence>